<accession>A0ACB8T996</accession>
<reference evidence="1" key="2">
    <citation type="journal article" date="2022" name="New Phytol.">
        <title>Evolutionary transition to the ectomycorrhizal habit in the genomes of a hyperdiverse lineage of mushroom-forming fungi.</title>
        <authorList>
            <person name="Looney B."/>
            <person name="Miyauchi S."/>
            <person name="Morin E."/>
            <person name="Drula E."/>
            <person name="Courty P.E."/>
            <person name="Kohler A."/>
            <person name="Kuo A."/>
            <person name="LaButti K."/>
            <person name="Pangilinan J."/>
            <person name="Lipzen A."/>
            <person name="Riley R."/>
            <person name="Andreopoulos W."/>
            <person name="He G."/>
            <person name="Johnson J."/>
            <person name="Nolan M."/>
            <person name="Tritt A."/>
            <person name="Barry K.W."/>
            <person name="Grigoriev I.V."/>
            <person name="Nagy L.G."/>
            <person name="Hibbett D."/>
            <person name="Henrissat B."/>
            <person name="Matheny P.B."/>
            <person name="Labbe J."/>
            <person name="Martin F.M."/>
        </authorList>
    </citation>
    <scope>NUCLEOTIDE SEQUENCE</scope>
    <source>
        <strain evidence="1">HHB10654</strain>
    </source>
</reference>
<gene>
    <name evidence="1" type="ORF">BV25DRAFT_282116</name>
</gene>
<comment type="caution">
    <text evidence="1">The sequence shown here is derived from an EMBL/GenBank/DDBJ whole genome shotgun (WGS) entry which is preliminary data.</text>
</comment>
<name>A0ACB8T996_9AGAM</name>
<sequence length="100" mass="10824">MAPPTPSSSSSRLDDPQASRSFVPRPFPPPSLAGVPHEYIIDSLRKLAPQYWNNTDTADCSISERTPFVIPAPRLIGRSISDRLSSDRAGGARSKRPGPP</sequence>
<proteinExistence type="predicted"/>
<organism evidence="1 2">
    <name type="scientific">Artomyces pyxidatus</name>
    <dbReference type="NCBI Taxonomy" id="48021"/>
    <lineage>
        <taxon>Eukaryota</taxon>
        <taxon>Fungi</taxon>
        <taxon>Dikarya</taxon>
        <taxon>Basidiomycota</taxon>
        <taxon>Agaricomycotina</taxon>
        <taxon>Agaricomycetes</taxon>
        <taxon>Russulales</taxon>
        <taxon>Auriscalpiaceae</taxon>
        <taxon>Artomyces</taxon>
    </lineage>
</organism>
<protein>
    <submittedName>
        <fullName evidence="1">Uncharacterized protein</fullName>
    </submittedName>
</protein>
<evidence type="ECO:0000313" key="1">
    <source>
        <dbReference type="EMBL" id="KAI0064733.1"/>
    </source>
</evidence>
<dbReference type="EMBL" id="MU277198">
    <property type="protein sequence ID" value="KAI0064733.1"/>
    <property type="molecule type" value="Genomic_DNA"/>
</dbReference>
<keyword evidence="2" id="KW-1185">Reference proteome</keyword>
<dbReference type="Proteomes" id="UP000814140">
    <property type="component" value="Unassembled WGS sequence"/>
</dbReference>
<evidence type="ECO:0000313" key="2">
    <source>
        <dbReference type="Proteomes" id="UP000814140"/>
    </source>
</evidence>
<reference evidence="1" key="1">
    <citation type="submission" date="2021-03" db="EMBL/GenBank/DDBJ databases">
        <authorList>
            <consortium name="DOE Joint Genome Institute"/>
            <person name="Ahrendt S."/>
            <person name="Looney B.P."/>
            <person name="Miyauchi S."/>
            <person name="Morin E."/>
            <person name="Drula E."/>
            <person name="Courty P.E."/>
            <person name="Chicoki N."/>
            <person name="Fauchery L."/>
            <person name="Kohler A."/>
            <person name="Kuo A."/>
            <person name="Labutti K."/>
            <person name="Pangilinan J."/>
            <person name="Lipzen A."/>
            <person name="Riley R."/>
            <person name="Andreopoulos W."/>
            <person name="He G."/>
            <person name="Johnson J."/>
            <person name="Barry K.W."/>
            <person name="Grigoriev I.V."/>
            <person name="Nagy L."/>
            <person name="Hibbett D."/>
            <person name="Henrissat B."/>
            <person name="Matheny P.B."/>
            <person name="Labbe J."/>
            <person name="Martin F."/>
        </authorList>
    </citation>
    <scope>NUCLEOTIDE SEQUENCE</scope>
    <source>
        <strain evidence="1">HHB10654</strain>
    </source>
</reference>